<proteinExistence type="inferred from homology"/>
<dbReference type="PANTHER" id="PTHR43685">
    <property type="entry name" value="GLYCOSYLTRANSFERASE"/>
    <property type="match status" value="1"/>
</dbReference>
<dbReference type="STRING" id="1227498.C492_15286"/>
<dbReference type="SUPFAM" id="SSF53448">
    <property type="entry name" value="Nucleotide-diphospho-sugar transferases"/>
    <property type="match status" value="1"/>
</dbReference>
<evidence type="ECO:0000256" key="1">
    <source>
        <dbReference type="ARBA" id="ARBA00006739"/>
    </source>
</evidence>
<evidence type="ECO:0000256" key="2">
    <source>
        <dbReference type="ARBA" id="ARBA00022676"/>
    </source>
</evidence>
<dbReference type="RefSeq" id="WP_008424960.1">
    <property type="nucleotide sequence ID" value="NZ_AOIA01000128.1"/>
</dbReference>
<dbReference type="InterPro" id="IPR050834">
    <property type="entry name" value="Glycosyltransf_2"/>
</dbReference>
<dbReference type="PANTHER" id="PTHR43685:SF5">
    <property type="entry name" value="GLYCOSYLTRANSFERASE EPSE-RELATED"/>
    <property type="match status" value="1"/>
</dbReference>
<dbReference type="AlphaFoldDB" id="L9X1P5"/>
<dbReference type="Proteomes" id="UP000011531">
    <property type="component" value="Unassembled WGS sequence"/>
</dbReference>
<dbReference type="OrthoDB" id="46222at2157"/>
<dbReference type="Pfam" id="PF00535">
    <property type="entry name" value="Glycos_transf_2"/>
    <property type="match status" value="1"/>
</dbReference>
<protein>
    <submittedName>
        <fullName evidence="5">Family 2 glycosyl transferase</fullName>
    </submittedName>
</protein>
<evidence type="ECO:0000313" key="5">
    <source>
        <dbReference type="EMBL" id="ELY55650.1"/>
    </source>
</evidence>
<name>L9X1P5_9EURY</name>
<comment type="similarity">
    <text evidence="1">Belongs to the glycosyltransferase 2 family.</text>
</comment>
<evidence type="ECO:0000256" key="3">
    <source>
        <dbReference type="ARBA" id="ARBA00022679"/>
    </source>
</evidence>
<gene>
    <name evidence="5" type="ORF">C492_15286</name>
</gene>
<comment type="caution">
    <text evidence="5">The sequence shown here is derived from an EMBL/GenBank/DDBJ whole genome shotgun (WGS) entry which is preliminary data.</text>
</comment>
<keyword evidence="6" id="KW-1185">Reference proteome</keyword>
<reference evidence="5 6" key="1">
    <citation type="journal article" date="2014" name="PLoS Genet.">
        <title>Phylogenetically driven sequencing of extremely halophilic archaea reveals strategies for static and dynamic osmo-response.</title>
        <authorList>
            <person name="Becker E.A."/>
            <person name="Seitzer P.M."/>
            <person name="Tritt A."/>
            <person name="Larsen D."/>
            <person name="Krusor M."/>
            <person name="Yao A.I."/>
            <person name="Wu D."/>
            <person name="Madern D."/>
            <person name="Eisen J.A."/>
            <person name="Darling A.E."/>
            <person name="Facciotti M.T."/>
        </authorList>
    </citation>
    <scope>NUCLEOTIDE SEQUENCE [LARGE SCALE GENOMIC DNA]</scope>
    <source>
        <strain evidence="5 6">DSM 18795</strain>
    </source>
</reference>
<keyword evidence="3 5" id="KW-0808">Transferase</keyword>
<evidence type="ECO:0000259" key="4">
    <source>
        <dbReference type="Pfam" id="PF00535"/>
    </source>
</evidence>
<feature type="domain" description="Glycosyltransferase 2-like" evidence="4">
    <location>
        <begin position="25"/>
        <end position="145"/>
    </location>
</feature>
<dbReference type="Gene3D" id="3.90.550.10">
    <property type="entry name" value="Spore Coat Polysaccharide Biosynthesis Protein SpsA, Chain A"/>
    <property type="match status" value="1"/>
</dbReference>
<dbReference type="GO" id="GO:0016757">
    <property type="term" value="F:glycosyltransferase activity"/>
    <property type="evidence" value="ECO:0007669"/>
    <property type="project" value="UniProtKB-KW"/>
</dbReference>
<organism evidence="5 6">
    <name type="scientific">Natronococcus jeotgali DSM 18795</name>
    <dbReference type="NCBI Taxonomy" id="1227498"/>
    <lineage>
        <taxon>Archaea</taxon>
        <taxon>Methanobacteriati</taxon>
        <taxon>Methanobacteriota</taxon>
        <taxon>Stenosarchaea group</taxon>
        <taxon>Halobacteria</taxon>
        <taxon>Halobacteriales</taxon>
        <taxon>Natrialbaceae</taxon>
        <taxon>Natronococcus</taxon>
    </lineage>
</organism>
<sequence>MTETTSGEQSSSDVSMLLAVYAGDEPADVDTALESVFWQTHQPTEVVLVQDGPVGEELTTVIEDWTQEYPEIIRTVELAENQGLGRALQAGIKHCSCELVARMDADDISVPTRLEKQVAFMNAHPDVDVVGGHIAEFSDDPEQIEAVRTVPTDPETAAESAPYRCPLNHPTVMYRKSTILAAGGYGDRRSMQDHELWIRLLDHGYTLTNLDDVLVKARAGADLYDRRGGIDYAKTEFLLYYEFLQSGYISLRTFLINVLSRIPVRLAPRPVRGFIYNHLLR</sequence>
<evidence type="ECO:0000313" key="6">
    <source>
        <dbReference type="Proteomes" id="UP000011531"/>
    </source>
</evidence>
<keyword evidence="2" id="KW-0328">Glycosyltransferase</keyword>
<accession>L9X1P5</accession>
<dbReference type="InterPro" id="IPR001173">
    <property type="entry name" value="Glyco_trans_2-like"/>
</dbReference>
<dbReference type="InterPro" id="IPR029044">
    <property type="entry name" value="Nucleotide-diphossugar_trans"/>
</dbReference>
<dbReference type="EMBL" id="AOIA01000128">
    <property type="protein sequence ID" value="ELY55650.1"/>
    <property type="molecule type" value="Genomic_DNA"/>
</dbReference>